<reference evidence="2" key="2">
    <citation type="submission" date="2021-08" db="EMBL/GenBank/DDBJ databases">
        <authorList>
            <person name="Tani A."/>
            <person name="Ola A."/>
            <person name="Ogura Y."/>
            <person name="Katsura K."/>
            <person name="Hayashi T."/>
        </authorList>
    </citation>
    <scope>NUCLEOTIDE SEQUENCE</scope>
    <source>
        <strain evidence="2">KCTC 52305</strain>
    </source>
</reference>
<dbReference type="InterPro" id="IPR024408">
    <property type="entry name" value="Muramidase"/>
</dbReference>
<comment type="caution">
    <text evidence="2">The sequence shown here is derived from an EMBL/GenBank/DDBJ whole genome shotgun (WGS) entry which is preliminary data.</text>
</comment>
<dbReference type="Proteomes" id="UP001055167">
    <property type="component" value="Unassembled WGS sequence"/>
</dbReference>
<protein>
    <recommendedName>
        <fullName evidence="1">N-acetylmuramidase domain-containing protein</fullName>
    </recommendedName>
</protein>
<accession>A0ABQ4R2K9</accession>
<dbReference type="RefSeq" id="WP_128562158.1">
    <property type="nucleotide sequence ID" value="NZ_BPQH01000012.1"/>
</dbReference>
<gene>
    <name evidence="2" type="ORF">OPKNFCMD_3817</name>
</gene>
<evidence type="ECO:0000259" key="1">
    <source>
        <dbReference type="Pfam" id="PF11860"/>
    </source>
</evidence>
<name>A0ABQ4R2K9_9HYPH</name>
<proteinExistence type="predicted"/>
<evidence type="ECO:0000313" key="3">
    <source>
        <dbReference type="Proteomes" id="UP001055167"/>
    </source>
</evidence>
<evidence type="ECO:0000313" key="2">
    <source>
        <dbReference type="EMBL" id="GJD51066.1"/>
    </source>
</evidence>
<dbReference type="EMBL" id="BPQH01000012">
    <property type="protein sequence ID" value="GJD51066.1"/>
    <property type="molecule type" value="Genomic_DNA"/>
</dbReference>
<keyword evidence="3" id="KW-1185">Reference proteome</keyword>
<organism evidence="2 3">
    <name type="scientific">Methylobacterium crusticola</name>
    <dbReference type="NCBI Taxonomy" id="1697972"/>
    <lineage>
        <taxon>Bacteria</taxon>
        <taxon>Pseudomonadati</taxon>
        <taxon>Pseudomonadota</taxon>
        <taxon>Alphaproteobacteria</taxon>
        <taxon>Hyphomicrobiales</taxon>
        <taxon>Methylobacteriaceae</taxon>
        <taxon>Methylobacterium</taxon>
    </lineage>
</organism>
<sequence>MMNPPEAAALARLTAAGFKGRAARLSDLDLPRLGATIGVGEDEIHSVIEVETSGGGFDKAGRPKALYEPHRAFALSSGPTRAALVRAGLAYASWGAEPYPDDSYPRILAALAIDARVALEATSWGLGQIMGSNHAEAGYASAAEMVAAFLDGEEPHLAAMVSFIKATHLDDELRAHNWAAFARGYNGAQYSKNKYDVKLKAAFAKWQKIPDTPYPPAPAAPSAAPAVAAVPGRCPTCGKALAA</sequence>
<reference evidence="2" key="1">
    <citation type="journal article" date="2021" name="Front. Microbiol.">
        <title>Comprehensive Comparative Genomics and Phenotyping of Methylobacterium Species.</title>
        <authorList>
            <person name="Alessa O."/>
            <person name="Ogura Y."/>
            <person name="Fujitani Y."/>
            <person name="Takami H."/>
            <person name="Hayashi T."/>
            <person name="Sahin N."/>
            <person name="Tani A."/>
        </authorList>
    </citation>
    <scope>NUCLEOTIDE SEQUENCE</scope>
    <source>
        <strain evidence="2">KCTC 52305</strain>
    </source>
</reference>
<feature type="domain" description="N-acetylmuramidase" evidence="1">
    <location>
        <begin position="43"/>
        <end position="207"/>
    </location>
</feature>
<dbReference type="Pfam" id="PF11860">
    <property type="entry name" value="Muramidase"/>
    <property type="match status" value="1"/>
</dbReference>